<protein>
    <submittedName>
        <fullName evidence="3">Uncharacterized protein</fullName>
    </submittedName>
</protein>
<accession>A0AAN9YAA1</accession>
<organism evidence="3 4">
    <name type="scientific">Parthenolecanium corni</name>
    <dbReference type="NCBI Taxonomy" id="536013"/>
    <lineage>
        <taxon>Eukaryota</taxon>
        <taxon>Metazoa</taxon>
        <taxon>Ecdysozoa</taxon>
        <taxon>Arthropoda</taxon>
        <taxon>Hexapoda</taxon>
        <taxon>Insecta</taxon>
        <taxon>Pterygota</taxon>
        <taxon>Neoptera</taxon>
        <taxon>Paraneoptera</taxon>
        <taxon>Hemiptera</taxon>
        <taxon>Sternorrhyncha</taxon>
        <taxon>Coccoidea</taxon>
        <taxon>Coccidae</taxon>
        <taxon>Parthenolecanium</taxon>
    </lineage>
</organism>
<gene>
    <name evidence="3" type="ORF">V9T40_003601</name>
</gene>
<proteinExistence type="predicted"/>
<feature type="transmembrane region" description="Helical" evidence="2">
    <location>
        <begin position="508"/>
        <end position="528"/>
    </location>
</feature>
<sequence length="574" mass="61431">MKTLFQQVNTKNTIIGNHFKFMILVLFLRLYTILKSCKQSFRLKSPPLSNQNSFESVHLFPSSCHYLSDHTDVVHYAKQIIDNYLNTFVSIFKLNGVCNNVLPHFEEHNRVRRNILNYTVKSRIPVTIEERTSSYVDNAYQEALIANFLANSLPDLKFSPVMVEDAYEKSVSTSTKSYEIVNVNSFPLPQPAATLQSSTVVTASPLPPVRWNIQSTTQLYPVPLISSKPKPYKPPPTVTIEEPVSLGSHHHISTPSGSSQIISNLNWYQPVSNPSSWNLHNPNYPQYPSSNDDIYLHFPYPTISSQTNFTFLPDKLPNHEEPIFVEPIVVSSVDQLPINYPIPMENASLSHNPITVITGSRPPEIVILEDTFQTDVTADEEPAGTTATGEATVPVAADPPAAAGSSSAIGPAAAAAAAAGLGAAGAAAAAAGVAGAAGGVAGVGAGAAGLAAAAGVGGGGAAADEIGAEADIGGGVDLQVRPTDAIAYAPAGDEETGLETVFTDVSEFFVWFLSFGFVRSTLSAFYTLVLPHISFLLTSGFTVLAFLFPWLYPHVLVPLTSLLSSLVARDMDNG</sequence>
<comment type="caution">
    <text evidence="3">The sequence shown here is derived from an EMBL/GenBank/DDBJ whole genome shotgun (WGS) entry which is preliminary data.</text>
</comment>
<keyword evidence="2" id="KW-1133">Transmembrane helix</keyword>
<keyword evidence="4" id="KW-1185">Reference proteome</keyword>
<evidence type="ECO:0000313" key="4">
    <source>
        <dbReference type="Proteomes" id="UP001367676"/>
    </source>
</evidence>
<dbReference type="Proteomes" id="UP001367676">
    <property type="component" value="Unassembled WGS sequence"/>
</dbReference>
<keyword evidence="2" id="KW-0812">Transmembrane</keyword>
<dbReference type="EMBL" id="JBBCAQ010000006">
    <property type="protein sequence ID" value="KAK7603602.1"/>
    <property type="molecule type" value="Genomic_DNA"/>
</dbReference>
<evidence type="ECO:0000256" key="1">
    <source>
        <dbReference type="SAM" id="MobiDB-lite"/>
    </source>
</evidence>
<keyword evidence="2" id="KW-0472">Membrane</keyword>
<reference evidence="3 4" key="1">
    <citation type="submission" date="2024-03" db="EMBL/GenBank/DDBJ databases">
        <title>Adaptation during the transition from Ophiocordyceps entomopathogen to insect associate is accompanied by gene loss and intensified selection.</title>
        <authorList>
            <person name="Ward C.M."/>
            <person name="Onetto C.A."/>
            <person name="Borneman A.R."/>
        </authorList>
    </citation>
    <scope>NUCLEOTIDE SEQUENCE [LARGE SCALE GENOMIC DNA]</scope>
    <source>
        <strain evidence="3">AWRI1</strain>
        <tissue evidence="3">Single Adult Female</tissue>
    </source>
</reference>
<feature type="compositionally biased region" description="Low complexity" evidence="1">
    <location>
        <begin position="383"/>
        <end position="404"/>
    </location>
</feature>
<feature type="transmembrane region" description="Helical" evidence="2">
    <location>
        <begin position="12"/>
        <end position="34"/>
    </location>
</feature>
<evidence type="ECO:0000313" key="3">
    <source>
        <dbReference type="EMBL" id="KAK7603602.1"/>
    </source>
</evidence>
<feature type="region of interest" description="Disordered" evidence="1">
    <location>
        <begin position="380"/>
        <end position="404"/>
    </location>
</feature>
<dbReference type="AlphaFoldDB" id="A0AAN9YAA1"/>
<feature type="transmembrane region" description="Helical" evidence="2">
    <location>
        <begin position="535"/>
        <end position="552"/>
    </location>
</feature>
<name>A0AAN9YAA1_9HEMI</name>
<evidence type="ECO:0000256" key="2">
    <source>
        <dbReference type="SAM" id="Phobius"/>
    </source>
</evidence>